<feature type="region of interest" description="Disordered" evidence="1">
    <location>
        <begin position="69"/>
        <end position="91"/>
    </location>
</feature>
<accession>A0AAD7XZA7</accession>
<evidence type="ECO:0000313" key="3">
    <source>
        <dbReference type="Proteomes" id="UP001234581"/>
    </source>
</evidence>
<feature type="compositionally biased region" description="Low complexity" evidence="1">
    <location>
        <begin position="535"/>
        <end position="576"/>
    </location>
</feature>
<feature type="compositionally biased region" description="Low complexity" evidence="1">
    <location>
        <begin position="323"/>
        <end position="338"/>
    </location>
</feature>
<proteinExistence type="predicted"/>
<keyword evidence="3" id="KW-1185">Reference proteome</keyword>
<feature type="compositionally biased region" description="Low complexity" evidence="1">
    <location>
        <begin position="216"/>
        <end position="225"/>
    </location>
</feature>
<reference evidence="2 3" key="1">
    <citation type="submission" date="2023-03" db="EMBL/GenBank/DDBJ databases">
        <title>Genome sequence of Lichtheimia ornata CBS 291.66.</title>
        <authorList>
            <person name="Mohabir J.T."/>
            <person name="Shea T.P."/>
            <person name="Kurbessoian T."/>
            <person name="Berby B."/>
            <person name="Fontaine J."/>
            <person name="Livny J."/>
            <person name="Gnirke A."/>
            <person name="Stajich J.E."/>
            <person name="Cuomo C.A."/>
        </authorList>
    </citation>
    <scope>NUCLEOTIDE SEQUENCE [LARGE SCALE GENOMIC DNA]</scope>
    <source>
        <strain evidence="2">CBS 291.66</strain>
    </source>
</reference>
<name>A0AAD7XZA7_9FUNG</name>
<comment type="caution">
    <text evidence="2">The sequence shown here is derived from an EMBL/GenBank/DDBJ whole genome shotgun (WGS) entry which is preliminary data.</text>
</comment>
<dbReference type="Proteomes" id="UP001234581">
    <property type="component" value="Unassembled WGS sequence"/>
</dbReference>
<feature type="compositionally biased region" description="Polar residues" evidence="1">
    <location>
        <begin position="1"/>
        <end position="11"/>
    </location>
</feature>
<dbReference type="RefSeq" id="XP_058340480.1">
    <property type="nucleotide sequence ID" value="XM_058488854.1"/>
</dbReference>
<feature type="region of interest" description="Disordered" evidence="1">
    <location>
        <begin position="484"/>
        <end position="597"/>
    </location>
</feature>
<evidence type="ECO:0000313" key="2">
    <source>
        <dbReference type="EMBL" id="KAJ8655567.1"/>
    </source>
</evidence>
<feature type="region of interest" description="Disordered" evidence="1">
    <location>
        <begin position="307"/>
        <end position="340"/>
    </location>
</feature>
<feature type="region of interest" description="Disordered" evidence="1">
    <location>
        <begin position="213"/>
        <end position="268"/>
    </location>
</feature>
<organism evidence="2 3">
    <name type="scientific">Lichtheimia ornata</name>
    <dbReference type="NCBI Taxonomy" id="688661"/>
    <lineage>
        <taxon>Eukaryota</taxon>
        <taxon>Fungi</taxon>
        <taxon>Fungi incertae sedis</taxon>
        <taxon>Mucoromycota</taxon>
        <taxon>Mucoromycotina</taxon>
        <taxon>Mucoromycetes</taxon>
        <taxon>Mucorales</taxon>
        <taxon>Lichtheimiaceae</taxon>
        <taxon>Lichtheimia</taxon>
    </lineage>
</organism>
<protein>
    <submittedName>
        <fullName evidence="2">Uncharacterized protein</fullName>
    </submittedName>
</protein>
<feature type="compositionally biased region" description="Low complexity" evidence="1">
    <location>
        <begin position="492"/>
        <end position="501"/>
    </location>
</feature>
<feature type="compositionally biased region" description="Polar residues" evidence="1">
    <location>
        <begin position="232"/>
        <end position="245"/>
    </location>
</feature>
<feature type="region of interest" description="Disordered" evidence="1">
    <location>
        <begin position="441"/>
        <end position="460"/>
    </location>
</feature>
<dbReference type="EMBL" id="JARTCD010000048">
    <property type="protein sequence ID" value="KAJ8655567.1"/>
    <property type="molecule type" value="Genomic_DNA"/>
</dbReference>
<feature type="compositionally biased region" description="Polar residues" evidence="1">
    <location>
        <begin position="513"/>
        <end position="526"/>
    </location>
</feature>
<sequence>MLCATNQVNAQDASSHHSHPSSPSSTATDSTLSPHIMLMHDPYDPRINDEYEALVRKWTDHLLSKSRHSPIDSAISSTTTSTTTPPSPHHLTKNNKIIDRLLEEQWIDAQRVLSCAQAWNTRDSLSIEEAVRTMNILGLRMMQRSLTTRHELNAQHQQPCPAKTDEPNLDMPSFDLQSKTLLDEAITIPRFSLALSLDEDDEHEMHAPLLRRYQQSSDDSSSDSTSNHHHPITSNNNNVQAANPCSTTTSTLSTPARRPFRLMQSPSAPDFSESALLMERENCANKFAPASNYYRYYPMSWRPLPEHGDGDVNDDPEDNNRHISISSSSTSSSSTSSSDQDHEGYTWKSWFNHTHHQADNQHKQHICTFCWNPIAKKSLSTGDADDAVAARLLSSSHSSSLESTTMGVGASGQAQQVWSPESYHSACSPDKALLDDKYGCSNDESSSMEEEDVFETPTTSSFGFQTDTILRSESSISAFRPISKNLAPRCSPPSSSSSSSPTDNWRYRRREISSSMQAADLPQQQRRPAIPKSQSFPSKVASLASSSSNNKVPDVPIIKSSTTKSSASATTVPATIMGKSADKATSSTSSSSKERNFVMRSIVSKKASLSKLFSGSKK</sequence>
<dbReference type="GeneID" id="83216260"/>
<feature type="region of interest" description="Disordered" evidence="1">
    <location>
        <begin position="1"/>
        <end position="31"/>
    </location>
</feature>
<gene>
    <name evidence="2" type="ORF">O0I10_008853</name>
</gene>
<feature type="region of interest" description="Disordered" evidence="1">
    <location>
        <begin position="152"/>
        <end position="173"/>
    </location>
</feature>
<evidence type="ECO:0000256" key="1">
    <source>
        <dbReference type="SAM" id="MobiDB-lite"/>
    </source>
</evidence>
<dbReference type="AlphaFoldDB" id="A0AAD7XZA7"/>
<feature type="compositionally biased region" description="Low complexity" evidence="1">
    <location>
        <begin position="20"/>
        <end position="31"/>
    </location>
</feature>